<accession>A0A1U7NEL6</accession>
<reference evidence="1 2" key="1">
    <citation type="submission" date="2016-11" db="EMBL/GenBank/DDBJ databases">
        <title>Description of two novel members of the family Erysipelotrichaceae: Ileibacterium lipovorans gen. nov., sp. nov. and Dubosiella newyorkensis, gen. nov., sp. nov.</title>
        <authorList>
            <person name="Cox L.M."/>
            <person name="Sohn J."/>
            <person name="Tyrrell K.L."/>
            <person name="Citron D.M."/>
            <person name="Lawson P.A."/>
            <person name="Patel N.B."/>
            <person name="Iizumi T."/>
            <person name="Perez-Perez G.I."/>
            <person name="Goldstein E.J."/>
            <person name="Blaser M.J."/>
        </authorList>
    </citation>
    <scope>NUCLEOTIDE SEQUENCE [LARGE SCALE GENOMIC DNA]</scope>
    <source>
        <strain evidence="1 2">NYU-BL-A3</strain>
    </source>
</reference>
<dbReference type="AlphaFoldDB" id="A0A1U7NEL6"/>
<proteinExistence type="predicted"/>
<dbReference type="EMBL" id="MPJW01000176">
    <property type="protein sequence ID" value="OLU38137.1"/>
    <property type="molecule type" value="Genomic_DNA"/>
</dbReference>
<evidence type="ECO:0000313" key="1">
    <source>
        <dbReference type="EMBL" id="OLU38137.1"/>
    </source>
</evidence>
<name>A0A1U7NEL6_9FIRM</name>
<gene>
    <name evidence="1" type="ORF">BO222_08895</name>
</gene>
<organism evidence="1 2">
    <name type="scientific">Ileibacterium valens</name>
    <dbReference type="NCBI Taxonomy" id="1862668"/>
    <lineage>
        <taxon>Bacteria</taxon>
        <taxon>Bacillati</taxon>
        <taxon>Bacillota</taxon>
        <taxon>Erysipelotrichia</taxon>
        <taxon>Erysipelotrichales</taxon>
        <taxon>Erysipelotrichaceae</taxon>
        <taxon>Ileibacterium</taxon>
    </lineage>
</organism>
<evidence type="ECO:0000313" key="2">
    <source>
        <dbReference type="Proteomes" id="UP000186341"/>
    </source>
</evidence>
<keyword evidence="2" id="KW-1185">Reference proteome</keyword>
<protein>
    <submittedName>
        <fullName evidence="1">Uncharacterized protein</fullName>
    </submittedName>
</protein>
<comment type="caution">
    <text evidence="1">The sequence shown here is derived from an EMBL/GenBank/DDBJ whole genome shotgun (WGS) entry which is preliminary data.</text>
</comment>
<sequence length="83" mass="9735">MISVISAVCIRVTCRLPCQFYYELTAEGCNSDTFLIDTEYLPSSHLLFLIFFKRMLLAKSDFVTDNPAFFSEYQNDVFMQRIR</sequence>
<dbReference type="Proteomes" id="UP000186341">
    <property type="component" value="Unassembled WGS sequence"/>
</dbReference>